<keyword evidence="1" id="KW-0732">Signal</keyword>
<dbReference type="InterPro" id="IPR009739">
    <property type="entry name" value="LprI-like_N"/>
</dbReference>
<dbReference type="PANTHER" id="PTHR39176:SF1">
    <property type="entry name" value="PERIPLASMIC PROTEIN"/>
    <property type="match status" value="1"/>
</dbReference>
<dbReference type="Gene3D" id="1.20.1270.180">
    <property type="match status" value="1"/>
</dbReference>
<evidence type="ECO:0000259" key="2">
    <source>
        <dbReference type="Pfam" id="PF07007"/>
    </source>
</evidence>
<reference evidence="3 4" key="1">
    <citation type="submission" date="2022-04" db="EMBL/GenBank/DDBJ databases">
        <title>Paracoccus sp. YLB-12 draft genome sequence.</title>
        <authorList>
            <person name="Yu L."/>
        </authorList>
    </citation>
    <scope>NUCLEOTIDE SEQUENCE [LARGE SCALE GENOMIC DNA]</scope>
    <source>
        <strain evidence="3 4">YLB-12</strain>
    </source>
</reference>
<comment type="caution">
    <text evidence="3">The sequence shown here is derived from an EMBL/GenBank/DDBJ whole genome shotgun (WGS) entry which is preliminary data.</text>
</comment>
<dbReference type="PANTHER" id="PTHR39176">
    <property type="entry name" value="PERIPLASMIC PROTEIN-RELATED"/>
    <property type="match status" value="1"/>
</dbReference>
<proteinExistence type="predicted"/>
<protein>
    <submittedName>
        <fullName evidence="3">Lysozyme inhibitor LprI family protein</fullName>
    </submittedName>
</protein>
<evidence type="ECO:0000313" key="3">
    <source>
        <dbReference type="EMBL" id="MCT4332508.1"/>
    </source>
</evidence>
<evidence type="ECO:0000256" key="1">
    <source>
        <dbReference type="SAM" id="SignalP"/>
    </source>
</evidence>
<keyword evidence="4" id="KW-1185">Reference proteome</keyword>
<evidence type="ECO:0000313" key="4">
    <source>
        <dbReference type="Proteomes" id="UP001320702"/>
    </source>
</evidence>
<name>A0ABT2K7L7_9RHOB</name>
<sequence>MMRAFLMAVMMLLPSGAMAQDDMIDASAVEACFAQSDPSSAACIGDAADTCQTTQPQGQTTVGISECAMAEHAVWDDILNREYGNLRDAFSDRPALAKQLLSAQRAWILFRDADCGLAYDRYDGGSMRVIAAAYCKLQHTARRALDLRDMQGG</sequence>
<feature type="domain" description="Lysozyme inhibitor LprI-like N-terminal" evidence="2">
    <location>
        <begin position="51"/>
        <end position="147"/>
    </location>
</feature>
<dbReference type="Pfam" id="PF07007">
    <property type="entry name" value="LprI"/>
    <property type="match status" value="1"/>
</dbReference>
<feature type="chain" id="PRO_5046979395" evidence="1">
    <location>
        <begin position="20"/>
        <end position="153"/>
    </location>
</feature>
<gene>
    <name evidence="3" type="ORF">MU516_06455</name>
</gene>
<accession>A0ABT2K7L7</accession>
<dbReference type="Proteomes" id="UP001320702">
    <property type="component" value="Unassembled WGS sequence"/>
</dbReference>
<organism evidence="3 4">
    <name type="scientific">Paracoccus maritimus</name>
    <dbReference type="NCBI Taxonomy" id="2933292"/>
    <lineage>
        <taxon>Bacteria</taxon>
        <taxon>Pseudomonadati</taxon>
        <taxon>Pseudomonadota</taxon>
        <taxon>Alphaproteobacteria</taxon>
        <taxon>Rhodobacterales</taxon>
        <taxon>Paracoccaceae</taxon>
        <taxon>Paracoccus</taxon>
    </lineage>
</organism>
<dbReference type="EMBL" id="JANAVZ010000003">
    <property type="protein sequence ID" value="MCT4332508.1"/>
    <property type="molecule type" value="Genomic_DNA"/>
</dbReference>
<feature type="signal peptide" evidence="1">
    <location>
        <begin position="1"/>
        <end position="19"/>
    </location>
</feature>